<protein>
    <submittedName>
        <fullName evidence="1">Uncharacterized protein</fullName>
    </submittedName>
</protein>
<name>A0A6J5MVT4_9CAUD</name>
<proteinExistence type="predicted"/>
<organism evidence="1">
    <name type="scientific">uncultured Caudovirales phage</name>
    <dbReference type="NCBI Taxonomy" id="2100421"/>
    <lineage>
        <taxon>Viruses</taxon>
        <taxon>Duplodnaviria</taxon>
        <taxon>Heunggongvirae</taxon>
        <taxon>Uroviricota</taxon>
        <taxon>Caudoviricetes</taxon>
        <taxon>Peduoviridae</taxon>
        <taxon>Maltschvirus</taxon>
        <taxon>Maltschvirus maltsch</taxon>
    </lineage>
</organism>
<sequence>MNGYELSRNWFDWAFENPEKINPNHSALYFFAIEHCNRLGWREKFGFPTEMAKDAIGIKSYNTYIKTLNDLVEWDFIKMIQRSKNQYSANIIALSNFDKALDKALDKAIVKHVTKQDESISSIDKQINNKQITNNLSVNWDALLSQFNLITGKKIRVIDDKTKRQVNARLKEGYSKQDIVNAITNCFNDDYHKENPHYLTLEFITRSDKMQKYSQEIIKPKAKQQDRL</sequence>
<evidence type="ECO:0000313" key="1">
    <source>
        <dbReference type="EMBL" id="CAB4147789.1"/>
    </source>
</evidence>
<dbReference type="EMBL" id="LR796480">
    <property type="protein sequence ID" value="CAB4147789.1"/>
    <property type="molecule type" value="Genomic_DNA"/>
</dbReference>
<reference evidence="1" key="1">
    <citation type="submission" date="2020-04" db="EMBL/GenBank/DDBJ databases">
        <authorList>
            <person name="Chiriac C."/>
            <person name="Salcher M."/>
            <person name="Ghai R."/>
            <person name="Kavagutti S V."/>
        </authorList>
    </citation>
    <scope>NUCLEOTIDE SEQUENCE</scope>
</reference>
<gene>
    <name evidence="1" type="ORF">UFOVP516_46</name>
</gene>
<accession>A0A6J5MVT4</accession>